<feature type="transmembrane region" description="Helical" evidence="1">
    <location>
        <begin position="12"/>
        <end position="32"/>
    </location>
</feature>
<protein>
    <submittedName>
        <fullName evidence="2">Uncharacterized protein</fullName>
    </submittedName>
</protein>
<keyword evidence="1" id="KW-0812">Transmembrane</keyword>
<dbReference type="EMBL" id="GL732586">
    <property type="protein sequence ID" value="EFX74045.1"/>
    <property type="molecule type" value="Genomic_DNA"/>
</dbReference>
<reference evidence="2 3" key="1">
    <citation type="journal article" date="2011" name="Science">
        <title>The ecoresponsive genome of Daphnia pulex.</title>
        <authorList>
            <person name="Colbourne J.K."/>
            <person name="Pfrender M.E."/>
            <person name="Gilbert D."/>
            <person name="Thomas W.K."/>
            <person name="Tucker A."/>
            <person name="Oakley T.H."/>
            <person name="Tokishita S."/>
            <person name="Aerts A."/>
            <person name="Arnold G.J."/>
            <person name="Basu M.K."/>
            <person name="Bauer D.J."/>
            <person name="Caceres C.E."/>
            <person name="Carmel L."/>
            <person name="Casola C."/>
            <person name="Choi J.H."/>
            <person name="Detter J.C."/>
            <person name="Dong Q."/>
            <person name="Dusheyko S."/>
            <person name="Eads B.D."/>
            <person name="Frohlich T."/>
            <person name="Geiler-Samerotte K.A."/>
            <person name="Gerlach D."/>
            <person name="Hatcher P."/>
            <person name="Jogdeo S."/>
            <person name="Krijgsveld J."/>
            <person name="Kriventseva E.V."/>
            <person name="Kultz D."/>
            <person name="Laforsch C."/>
            <person name="Lindquist E."/>
            <person name="Lopez J."/>
            <person name="Manak J.R."/>
            <person name="Muller J."/>
            <person name="Pangilinan J."/>
            <person name="Patwardhan R.P."/>
            <person name="Pitluck S."/>
            <person name="Pritham E.J."/>
            <person name="Rechtsteiner A."/>
            <person name="Rho M."/>
            <person name="Rogozin I.B."/>
            <person name="Sakarya O."/>
            <person name="Salamov A."/>
            <person name="Schaack S."/>
            <person name="Shapiro H."/>
            <person name="Shiga Y."/>
            <person name="Skalitzky C."/>
            <person name="Smith Z."/>
            <person name="Souvorov A."/>
            <person name="Sung W."/>
            <person name="Tang Z."/>
            <person name="Tsuchiya D."/>
            <person name="Tu H."/>
            <person name="Vos H."/>
            <person name="Wang M."/>
            <person name="Wolf Y.I."/>
            <person name="Yamagata H."/>
            <person name="Yamada T."/>
            <person name="Ye Y."/>
            <person name="Shaw J.R."/>
            <person name="Andrews J."/>
            <person name="Crease T.J."/>
            <person name="Tang H."/>
            <person name="Lucas S.M."/>
            <person name="Robertson H.M."/>
            <person name="Bork P."/>
            <person name="Koonin E.V."/>
            <person name="Zdobnov E.M."/>
            <person name="Grigoriev I.V."/>
            <person name="Lynch M."/>
            <person name="Boore J.L."/>
        </authorList>
    </citation>
    <scope>NUCLEOTIDE SEQUENCE [LARGE SCALE GENOMIC DNA]</scope>
</reference>
<dbReference type="Proteomes" id="UP000000305">
    <property type="component" value="Unassembled WGS sequence"/>
</dbReference>
<gene>
    <name evidence="2" type="ORF">DAPPUDRAFT_252396</name>
</gene>
<evidence type="ECO:0000256" key="1">
    <source>
        <dbReference type="SAM" id="Phobius"/>
    </source>
</evidence>
<proteinExistence type="predicted"/>
<keyword evidence="1" id="KW-0472">Membrane</keyword>
<dbReference type="InParanoid" id="E9H2L3"/>
<dbReference type="AlphaFoldDB" id="E9H2L3"/>
<name>E9H2L3_DAPPU</name>
<keyword evidence="3" id="KW-1185">Reference proteome</keyword>
<sequence>MYTTMSSTVGATYTLACSNAFVLFGIGIGARLRSRILQSWLSEQRASRTGRFGSTICWGGQCAMQWCSHGLYTDTFPKHKHPLSTHKEMIAGVFAMKQVASTAF</sequence>
<accession>E9H2L3</accession>
<evidence type="ECO:0000313" key="3">
    <source>
        <dbReference type="Proteomes" id="UP000000305"/>
    </source>
</evidence>
<dbReference type="KEGG" id="dpx:DAPPUDRAFT_252396"/>
<organism evidence="2 3">
    <name type="scientific">Daphnia pulex</name>
    <name type="common">Water flea</name>
    <dbReference type="NCBI Taxonomy" id="6669"/>
    <lineage>
        <taxon>Eukaryota</taxon>
        <taxon>Metazoa</taxon>
        <taxon>Ecdysozoa</taxon>
        <taxon>Arthropoda</taxon>
        <taxon>Crustacea</taxon>
        <taxon>Branchiopoda</taxon>
        <taxon>Diplostraca</taxon>
        <taxon>Cladocera</taxon>
        <taxon>Anomopoda</taxon>
        <taxon>Daphniidae</taxon>
        <taxon>Daphnia</taxon>
    </lineage>
</organism>
<dbReference type="HOGENOM" id="CLU_2252748_0_0_1"/>
<evidence type="ECO:0000313" key="2">
    <source>
        <dbReference type="EMBL" id="EFX74045.1"/>
    </source>
</evidence>
<keyword evidence="1" id="KW-1133">Transmembrane helix</keyword>